<organism evidence="2">
    <name type="scientific">uncultured Cytophagales bacterium</name>
    <dbReference type="NCBI Taxonomy" id="158755"/>
    <lineage>
        <taxon>Bacteria</taxon>
        <taxon>Pseudomonadati</taxon>
        <taxon>Bacteroidota</taxon>
        <taxon>Sphingobacteriia</taxon>
        <taxon>Sphingobacteriales</taxon>
        <taxon>environmental samples</taxon>
    </lineage>
</organism>
<feature type="region of interest" description="Disordered" evidence="1">
    <location>
        <begin position="1"/>
        <end position="28"/>
    </location>
</feature>
<name>A0A6J4JER9_9SPHI</name>
<evidence type="ECO:0000313" key="2">
    <source>
        <dbReference type="EMBL" id="CAA9274682.1"/>
    </source>
</evidence>
<evidence type="ECO:0000256" key="1">
    <source>
        <dbReference type="SAM" id="MobiDB-lite"/>
    </source>
</evidence>
<dbReference type="EMBL" id="CADCTQ010000277">
    <property type="protein sequence ID" value="CAA9274682.1"/>
    <property type="molecule type" value="Genomic_DNA"/>
</dbReference>
<dbReference type="AlphaFoldDB" id="A0A6J4JER9"/>
<proteinExistence type="predicted"/>
<gene>
    <name evidence="2" type="ORF">AVDCRST_MAG56-3276</name>
</gene>
<feature type="compositionally biased region" description="Basic and acidic residues" evidence="1">
    <location>
        <begin position="1"/>
        <end position="17"/>
    </location>
</feature>
<accession>A0A6J4JER9</accession>
<reference evidence="2" key="1">
    <citation type="submission" date="2020-02" db="EMBL/GenBank/DDBJ databases">
        <authorList>
            <person name="Meier V. D."/>
        </authorList>
    </citation>
    <scope>NUCLEOTIDE SEQUENCE</scope>
    <source>
        <strain evidence="2">AVDCRST_MAG56</strain>
    </source>
</reference>
<protein>
    <submittedName>
        <fullName evidence="2">Uncharacterized protein</fullName>
    </submittedName>
</protein>
<sequence>MLEKEEKLNRKDRKENAQRPQRGTRTPCDPCFSFAPLAVKFLFSSPWLFFSPSALGKATPNSQTP</sequence>